<evidence type="ECO:0000256" key="2">
    <source>
        <dbReference type="SAM" id="SignalP"/>
    </source>
</evidence>
<accession>A0AAN7BU60</accession>
<sequence>MSSQITALCAVTSFLWLIHSLEGHQIIEQPRLSSLLILLIAGLASYAISYFADWLPGANGRYDDELGPLKGGARANANLNLPRKPRRYFLLILVVCIVVRFEAFHRVTLDMQCSKSGVEAWLPLAILACEFLQMPRLVRDEDDPEEFQKSIFEFISDRISDSRVVLVTGTLLLSWGAYLASSQEPRSTFLCSVHDRGVFVVFVQFFGLALDAAIAIIIWRILAWARTTKSRLKTLSGILISSSFGMCILYWLSRSVWPSGPASFQFRGVGSLYFFDIVVDGLTLAVFLVSTSFLATEGTALSFVGIVTFTVGLLLGLQKAWLIGTWENTSPSATYFSLLLLCIGFSAFTYSNDLKSMVFLHRAFVVILLAVLAIAATIYIPIKASHLLDTHPLSKIVYDSRIAADRWLVHASYSDSLPVAVQEYLDRHNGRDPPANFDAWYHYAKVHNSPIIDNFAQMEKDILPFWGMPPAKIREGIRQAVAEPDMAMLKIHNGTVKHNLPPANAYRLVMEELVDLVKDFVEHLPDMELAINMDDRPRVLLPLDDVERYKAAGQRKRFSKLLPRTIQFPEDMPEPQLAPVGPDAQRNYLPVAALRELTALTCPIGTAVRSGVHWDIRDVCESCVNPQSVGQFLTNWPLSQDICHQSDLLRLHSFHITPAELRPTRELLPVFSRSKTDSYNDILLPLRRINQPSEPSTEAFDNKIKKLYWRAKVDRLWSSRELVRGGHQERLVHTVSTSVSPSEKTRILLPSRRNHDKFSYQEVSTRDLNTALQMDIGFTSYSPCRPNSGHNCDAVRHDDFGTKVEGDLLHHQYVMCMDTDHGPSRDFLSVVRSSSVPFYASVFKEWYSERLLPWIHFVPVDLRFHGLHSTLAYFTGIQKKPEFKINGREVDMKGRLDDAKWIAEQGKQWAGRALRKEDMQVYLFRLLLEWGRVIDDKRDEIGFVLSRGE</sequence>
<reference evidence="3" key="2">
    <citation type="submission" date="2023-05" db="EMBL/GenBank/DDBJ databases">
        <authorList>
            <consortium name="Lawrence Berkeley National Laboratory"/>
            <person name="Steindorff A."/>
            <person name="Hensen N."/>
            <person name="Bonometti L."/>
            <person name="Westerberg I."/>
            <person name="Brannstrom I.O."/>
            <person name="Guillou S."/>
            <person name="Cros-Aarteil S."/>
            <person name="Calhoun S."/>
            <person name="Haridas S."/>
            <person name="Kuo A."/>
            <person name="Mondo S."/>
            <person name="Pangilinan J."/>
            <person name="Riley R."/>
            <person name="Labutti K."/>
            <person name="Andreopoulos B."/>
            <person name="Lipzen A."/>
            <person name="Chen C."/>
            <person name="Yanf M."/>
            <person name="Daum C."/>
            <person name="Ng V."/>
            <person name="Clum A."/>
            <person name="Ohm R."/>
            <person name="Martin F."/>
            <person name="Silar P."/>
            <person name="Natvig D."/>
            <person name="Lalanne C."/>
            <person name="Gautier V."/>
            <person name="Ament-Velasquez S.L."/>
            <person name="Kruys A."/>
            <person name="Hutchinson M.I."/>
            <person name="Powell A.J."/>
            <person name="Barry K."/>
            <person name="Miller A.N."/>
            <person name="Grigoriev I.V."/>
            <person name="Debuchy R."/>
            <person name="Gladieux P."/>
            <person name="Thoren M.H."/>
            <person name="Johannesson H."/>
        </authorList>
    </citation>
    <scope>NUCLEOTIDE SEQUENCE</scope>
    <source>
        <strain evidence="3">CBS 990.96</strain>
    </source>
</reference>
<evidence type="ECO:0000313" key="4">
    <source>
        <dbReference type="Proteomes" id="UP001301958"/>
    </source>
</evidence>
<feature type="transmembrane region" description="Helical" evidence="1">
    <location>
        <begin position="159"/>
        <end position="178"/>
    </location>
</feature>
<feature type="transmembrane region" description="Helical" evidence="1">
    <location>
        <begin position="33"/>
        <end position="52"/>
    </location>
</feature>
<keyword evidence="2" id="KW-0732">Signal</keyword>
<feature type="transmembrane region" description="Helical" evidence="1">
    <location>
        <begin position="301"/>
        <end position="321"/>
    </location>
</feature>
<feature type="transmembrane region" description="Helical" evidence="1">
    <location>
        <begin position="234"/>
        <end position="252"/>
    </location>
</feature>
<keyword evidence="1" id="KW-0812">Transmembrane</keyword>
<gene>
    <name evidence="3" type="ORF">QBC38DRAFT_471441</name>
</gene>
<dbReference type="AlphaFoldDB" id="A0AAN7BU60"/>
<protein>
    <recommendedName>
        <fullName evidence="5">Glycosyltransferase Family 90</fullName>
    </recommendedName>
</protein>
<dbReference type="PANTHER" id="PTHR12203">
    <property type="entry name" value="KDEL LYS-ASP-GLU-LEU CONTAINING - RELATED"/>
    <property type="match status" value="1"/>
</dbReference>
<dbReference type="PANTHER" id="PTHR12203:SF35">
    <property type="entry name" value="PROTEIN O-GLUCOSYLTRANSFERASE 1"/>
    <property type="match status" value="1"/>
</dbReference>
<feature type="signal peptide" evidence="2">
    <location>
        <begin position="1"/>
        <end position="23"/>
    </location>
</feature>
<evidence type="ECO:0000256" key="1">
    <source>
        <dbReference type="SAM" id="Phobius"/>
    </source>
</evidence>
<feature type="transmembrane region" description="Helical" evidence="1">
    <location>
        <begin position="88"/>
        <end position="108"/>
    </location>
</feature>
<reference evidence="3" key="1">
    <citation type="journal article" date="2023" name="Mol. Phylogenet. Evol.">
        <title>Genome-scale phylogeny and comparative genomics of the fungal order Sordariales.</title>
        <authorList>
            <person name="Hensen N."/>
            <person name="Bonometti L."/>
            <person name="Westerberg I."/>
            <person name="Brannstrom I.O."/>
            <person name="Guillou S."/>
            <person name="Cros-Aarteil S."/>
            <person name="Calhoun S."/>
            <person name="Haridas S."/>
            <person name="Kuo A."/>
            <person name="Mondo S."/>
            <person name="Pangilinan J."/>
            <person name="Riley R."/>
            <person name="LaButti K."/>
            <person name="Andreopoulos B."/>
            <person name="Lipzen A."/>
            <person name="Chen C."/>
            <person name="Yan M."/>
            <person name="Daum C."/>
            <person name="Ng V."/>
            <person name="Clum A."/>
            <person name="Steindorff A."/>
            <person name="Ohm R.A."/>
            <person name="Martin F."/>
            <person name="Silar P."/>
            <person name="Natvig D.O."/>
            <person name="Lalanne C."/>
            <person name="Gautier V."/>
            <person name="Ament-Velasquez S.L."/>
            <person name="Kruys A."/>
            <person name="Hutchinson M.I."/>
            <person name="Powell A.J."/>
            <person name="Barry K."/>
            <person name="Miller A.N."/>
            <person name="Grigoriev I.V."/>
            <person name="Debuchy R."/>
            <person name="Gladieux P."/>
            <person name="Hiltunen Thoren M."/>
            <person name="Johannesson H."/>
        </authorList>
    </citation>
    <scope>NUCLEOTIDE SEQUENCE</scope>
    <source>
        <strain evidence="3">CBS 990.96</strain>
    </source>
</reference>
<proteinExistence type="predicted"/>
<feature type="transmembrane region" description="Helical" evidence="1">
    <location>
        <begin position="198"/>
        <end position="222"/>
    </location>
</feature>
<keyword evidence="1" id="KW-1133">Transmembrane helix</keyword>
<feature type="transmembrane region" description="Helical" evidence="1">
    <location>
        <begin position="363"/>
        <end position="382"/>
    </location>
</feature>
<feature type="transmembrane region" description="Helical" evidence="1">
    <location>
        <begin position="333"/>
        <end position="351"/>
    </location>
</feature>
<comment type="caution">
    <text evidence="3">The sequence shown here is derived from an EMBL/GenBank/DDBJ whole genome shotgun (WGS) entry which is preliminary data.</text>
</comment>
<keyword evidence="1" id="KW-0472">Membrane</keyword>
<organism evidence="3 4">
    <name type="scientific">Podospora fimiseda</name>
    <dbReference type="NCBI Taxonomy" id="252190"/>
    <lineage>
        <taxon>Eukaryota</taxon>
        <taxon>Fungi</taxon>
        <taxon>Dikarya</taxon>
        <taxon>Ascomycota</taxon>
        <taxon>Pezizomycotina</taxon>
        <taxon>Sordariomycetes</taxon>
        <taxon>Sordariomycetidae</taxon>
        <taxon>Sordariales</taxon>
        <taxon>Podosporaceae</taxon>
        <taxon>Podospora</taxon>
    </lineage>
</organism>
<feature type="chain" id="PRO_5043041429" description="Glycosyltransferase Family 90" evidence="2">
    <location>
        <begin position="24"/>
        <end position="949"/>
    </location>
</feature>
<keyword evidence="4" id="KW-1185">Reference proteome</keyword>
<name>A0AAN7BU60_9PEZI</name>
<dbReference type="EMBL" id="MU865305">
    <property type="protein sequence ID" value="KAK4229716.1"/>
    <property type="molecule type" value="Genomic_DNA"/>
</dbReference>
<dbReference type="Proteomes" id="UP001301958">
    <property type="component" value="Unassembled WGS sequence"/>
</dbReference>
<dbReference type="InterPro" id="IPR051091">
    <property type="entry name" value="O-Glucosyltr/Glycosyltrsf_90"/>
</dbReference>
<feature type="transmembrane region" description="Helical" evidence="1">
    <location>
        <begin position="272"/>
        <end position="294"/>
    </location>
</feature>
<evidence type="ECO:0000313" key="3">
    <source>
        <dbReference type="EMBL" id="KAK4229716.1"/>
    </source>
</evidence>
<evidence type="ECO:0008006" key="5">
    <source>
        <dbReference type="Google" id="ProtNLM"/>
    </source>
</evidence>